<dbReference type="AlphaFoldDB" id="A0A3R5TD92"/>
<keyword evidence="1" id="KW-0472">Membrane</keyword>
<reference evidence="2 3" key="1">
    <citation type="submission" date="2018-01" db="EMBL/GenBank/DDBJ databases">
        <title>Genome Sequencing and Assembly of Anaerobacter polyendosporus strain CT4.</title>
        <authorList>
            <person name="Tachaapaikoon C."/>
            <person name="Sutheeworapong S."/>
            <person name="Jenjaroenpun P."/>
            <person name="Wongsurawat T."/>
            <person name="Nookeaw I."/>
            <person name="Cheawchanlertfa P."/>
            <person name="Kosugi A."/>
            <person name="Cheevadhanarak S."/>
            <person name="Ratanakhanokchai K."/>
        </authorList>
    </citation>
    <scope>NUCLEOTIDE SEQUENCE [LARGE SCALE GENOMIC DNA]</scope>
    <source>
        <strain evidence="2 3">CT4</strain>
    </source>
</reference>
<dbReference type="Proteomes" id="UP000286268">
    <property type="component" value="Chromosome"/>
</dbReference>
<protein>
    <recommendedName>
        <fullName evidence="4">Membrane-associated protein</fullName>
    </recommendedName>
</protein>
<proteinExistence type="predicted"/>
<dbReference type="SUPFAM" id="SSF55724">
    <property type="entry name" value="Mog1p/PsbP-like"/>
    <property type="match status" value="1"/>
</dbReference>
<gene>
    <name evidence="2" type="ORF">C1I91_02840</name>
</gene>
<feature type="transmembrane region" description="Helical" evidence="1">
    <location>
        <begin position="12"/>
        <end position="30"/>
    </location>
</feature>
<dbReference type="InterPro" id="IPR016123">
    <property type="entry name" value="Mog1/PsbP_a/b/a-sand"/>
</dbReference>
<dbReference type="Gene3D" id="3.40.1000.10">
    <property type="entry name" value="Mog1/PsbP, alpha/beta/alpha sandwich"/>
    <property type="match status" value="1"/>
</dbReference>
<evidence type="ECO:0008006" key="4">
    <source>
        <dbReference type="Google" id="ProtNLM"/>
    </source>
</evidence>
<dbReference type="RefSeq" id="WP_128211139.1">
    <property type="nucleotide sequence ID" value="NZ_CP025746.1"/>
</dbReference>
<evidence type="ECO:0000313" key="3">
    <source>
        <dbReference type="Proteomes" id="UP000286268"/>
    </source>
</evidence>
<accession>A0A3R5TD92</accession>
<dbReference type="KEGG" id="cmah:C1I91_02840"/>
<sequence>MKEIINRKQLGVMLILIALMAVLFIAQTGFNDRFRIVSLMNSNITDFKQYSVVNGKYTFKLPSEWESEQKSYPGNYIVYDNNFKNDDLGILGYAQVINSNEKLDKVVSDDKNRLSTEKILDYKVVSDKINGNECKKVNYKEKLNKGKLVYHSTYYVSESDGVLFKVDFSIGQDQYKESLTSVFDTVIESFKSNK</sequence>
<evidence type="ECO:0000313" key="2">
    <source>
        <dbReference type="EMBL" id="QAA30689.1"/>
    </source>
</evidence>
<keyword evidence="1" id="KW-0812">Transmembrane</keyword>
<name>A0A3R5TD92_9CLOT</name>
<organism evidence="2 3">
    <name type="scientific">Clostridium manihotivorum</name>
    <dbReference type="NCBI Taxonomy" id="2320868"/>
    <lineage>
        <taxon>Bacteria</taxon>
        <taxon>Bacillati</taxon>
        <taxon>Bacillota</taxon>
        <taxon>Clostridia</taxon>
        <taxon>Eubacteriales</taxon>
        <taxon>Clostridiaceae</taxon>
        <taxon>Clostridium</taxon>
    </lineage>
</organism>
<dbReference type="OrthoDB" id="1739449at2"/>
<keyword evidence="1" id="KW-1133">Transmembrane helix</keyword>
<dbReference type="EMBL" id="CP025746">
    <property type="protein sequence ID" value="QAA30689.1"/>
    <property type="molecule type" value="Genomic_DNA"/>
</dbReference>
<evidence type="ECO:0000256" key="1">
    <source>
        <dbReference type="SAM" id="Phobius"/>
    </source>
</evidence>
<keyword evidence="3" id="KW-1185">Reference proteome</keyword>